<dbReference type="InterPro" id="IPR011050">
    <property type="entry name" value="Pectin_lyase_fold/virulence"/>
</dbReference>
<dbReference type="AlphaFoldDB" id="A0A150J7B7"/>
<dbReference type="InterPro" id="IPR012334">
    <property type="entry name" value="Pectin_lyas_fold"/>
</dbReference>
<organism evidence="2 3">
    <name type="scientific">Candidatus Methanofastidiosum methylothiophilum</name>
    <dbReference type="NCBI Taxonomy" id="1705564"/>
    <lineage>
        <taxon>Archaea</taxon>
        <taxon>Methanobacteriati</taxon>
        <taxon>Methanobacteriota</taxon>
        <taxon>Stenosarchaea group</taxon>
        <taxon>Candidatus Methanofastidiosia</taxon>
        <taxon>Candidatus Methanofastidiosales</taxon>
        <taxon>Candidatus Methanofastidiosaceae</taxon>
        <taxon>Candidatus Methanofastidiosum</taxon>
    </lineage>
</organism>
<feature type="domain" description="Right handed beta helix" evidence="1">
    <location>
        <begin position="93"/>
        <end position="203"/>
    </location>
</feature>
<dbReference type="SUPFAM" id="SSF51126">
    <property type="entry name" value="Pectin lyase-like"/>
    <property type="match status" value="1"/>
</dbReference>
<evidence type="ECO:0000259" key="1">
    <source>
        <dbReference type="Pfam" id="PF13229"/>
    </source>
</evidence>
<dbReference type="Gene3D" id="2.160.20.10">
    <property type="entry name" value="Single-stranded right-handed beta-helix, Pectin lyase-like"/>
    <property type="match status" value="1"/>
</dbReference>
<dbReference type="InterPro" id="IPR006626">
    <property type="entry name" value="PbH1"/>
</dbReference>
<name>A0A150J7B7_9EURY</name>
<dbReference type="EMBL" id="LNGC01000015">
    <property type="protein sequence ID" value="KYC52854.1"/>
    <property type="molecule type" value="Genomic_DNA"/>
</dbReference>
<dbReference type="Proteomes" id="UP000075398">
    <property type="component" value="Unassembled WGS sequence"/>
</dbReference>
<dbReference type="Pfam" id="PF13229">
    <property type="entry name" value="Beta_helix"/>
    <property type="match status" value="1"/>
</dbReference>
<protein>
    <recommendedName>
        <fullName evidence="1">Right handed beta helix domain-containing protein</fullName>
    </recommendedName>
</protein>
<dbReference type="InterPro" id="IPR039448">
    <property type="entry name" value="Beta_helix"/>
</dbReference>
<evidence type="ECO:0000313" key="3">
    <source>
        <dbReference type="Proteomes" id="UP000075398"/>
    </source>
</evidence>
<sequence length="361" mass="38537">MNKIKSVIIMSILLASIFIVLSPVSAATYHVYPGDDIRAIIQGATSGDTIYVHAGTYNIVNTISIPADHITIIGDDPLTTILDASGISGGDVITTSGHNYLIIRNITVQNNPDDDGIEVEEYCEVTNCIIKNCDDGIVYDTEGHHNTIQNCIVSNCRDDGIQVYDYNTIENCISFGNGEDGFDMGENSTIKNCLAYDNDESGFYDGEDCTYINCTAANNGDDGFYSDDGGAKIINCIAVGNNKDGFDIQPDGSEILYSNAWNNTGNNYDEAPAGTGSISVDPFFMKGPLGDFYLFKSSPCVNKGSDSAINLGLSTGFTTNVKGAFDTGTVDMGYHYSSNGGSDSSLPIAKILEILKGNQEG</sequence>
<proteinExistence type="predicted"/>
<accession>A0A150J7B7</accession>
<comment type="caution">
    <text evidence="2">The sequence shown here is derived from an EMBL/GenBank/DDBJ whole genome shotgun (WGS) entry which is preliminary data.</text>
</comment>
<evidence type="ECO:0000313" key="2">
    <source>
        <dbReference type="EMBL" id="KYC52854.1"/>
    </source>
</evidence>
<reference evidence="2 3" key="1">
    <citation type="journal article" date="2016" name="ISME J.">
        <title>Chasing the elusive Euryarchaeota class WSA2: genomes reveal a uniquely fastidious methyl-reducing methanogen.</title>
        <authorList>
            <person name="Nobu M.K."/>
            <person name="Narihiro T."/>
            <person name="Kuroda K."/>
            <person name="Mei R."/>
            <person name="Liu W.T."/>
        </authorList>
    </citation>
    <scope>NUCLEOTIDE SEQUENCE [LARGE SCALE GENOMIC DNA]</scope>
    <source>
        <strain evidence="2">U1lsi0528_Bin055</strain>
    </source>
</reference>
<dbReference type="SMART" id="SM00710">
    <property type="entry name" value="PbH1"/>
    <property type="match status" value="6"/>
</dbReference>
<gene>
    <name evidence="2" type="ORF">AMQ22_00549</name>
</gene>